<dbReference type="Proteomes" id="UP000190626">
    <property type="component" value="Unassembled WGS sequence"/>
</dbReference>
<accession>A0A1V4HTF3</accession>
<gene>
    <name evidence="1" type="ORF">BC351_01025</name>
</gene>
<dbReference type="EMBL" id="MBTG01000001">
    <property type="protein sequence ID" value="OPH61855.1"/>
    <property type="molecule type" value="Genomic_DNA"/>
</dbReference>
<keyword evidence="2" id="KW-1185">Reference proteome</keyword>
<protein>
    <submittedName>
        <fullName evidence="1">Uncharacterized protein</fullName>
    </submittedName>
</protein>
<evidence type="ECO:0000313" key="2">
    <source>
        <dbReference type="Proteomes" id="UP000190626"/>
    </source>
</evidence>
<dbReference type="RefSeq" id="WP_079408855.1">
    <property type="nucleotide sequence ID" value="NZ_MBTG01000001.1"/>
</dbReference>
<reference evidence="2" key="1">
    <citation type="submission" date="2016-07" db="EMBL/GenBank/DDBJ databases">
        <authorList>
            <person name="Florea S."/>
            <person name="Webb J.S."/>
            <person name="Jaromczyk J."/>
            <person name="Schardl C.L."/>
        </authorList>
    </citation>
    <scope>NUCLEOTIDE SEQUENCE [LARGE SCALE GENOMIC DNA]</scope>
    <source>
        <strain evidence="2">CY1</strain>
    </source>
</reference>
<evidence type="ECO:0000313" key="1">
    <source>
        <dbReference type="EMBL" id="OPH61855.1"/>
    </source>
</evidence>
<sequence>MLRIIETYSIDEVYYQESYEIELYQDDVRITSVRFHDGESEDNTISRNFNDVNRITDLMIIAYNAGKNGEEMVFKNSESKE</sequence>
<organism evidence="1 2">
    <name type="scientific">Paenibacillus ferrarius</name>
    <dbReference type="NCBI Taxonomy" id="1469647"/>
    <lineage>
        <taxon>Bacteria</taxon>
        <taxon>Bacillati</taxon>
        <taxon>Bacillota</taxon>
        <taxon>Bacilli</taxon>
        <taxon>Bacillales</taxon>
        <taxon>Paenibacillaceae</taxon>
        <taxon>Paenibacillus</taxon>
    </lineage>
</organism>
<dbReference type="AlphaFoldDB" id="A0A1V4HTF3"/>
<proteinExistence type="predicted"/>
<comment type="caution">
    <text evidence="1">The sequence shown here is derived from an EMBL/GenBank/DDBJ whole genome shotgun (WGS) entry which is preliminary data.</text>
</comment>
<dbReference type="STRING" id="1469647.BC351_01025"/>
<name>A0A1V4HTF3_9BACL</name>